<keyword evidence="2" id="KW-1185">Reference proteome</keyword>
<sequence length="188" mass="21290">MNDTDFEEFAKAIAGLAELYGQRLTSKKVTLFFEACRELSLAQVVEAVKRRMRSERFFPSPVELFEALYGTFEDQAMMAWGDVLWAVTHCGASRPVKFADYRIHFSLDHMGGWPRVALAVKEGQGWVFKDFKMWYVFALKRGVSPDEVRPYLPGNGPIPYGVTAQDIEAHAQVIPAKEGTYLSRMGLN</sequence>
<dbReference type="EMBL" id="FSQZ01000001">
    <property type="protein sequence ID" value="SIN78612.1"/>
    <property type="molecule type" value="Genomic_DNA"/>
</dbReference>
<evidence type="ECO:0000313" key="1">
    <source>
        <dbReference type="EMBL" id="SIN78612.1"/>
    </source>
</evidence>
<dbReference type="Proteomes" id="UP000185093">
    <property type="component" value="Unassembled WGS sequence"/>
</dbReference>
<organism evidence="1 2">
    <name type="scientific">Acetomicrobium flavidum</name>
    <dbReference type="NCBI Taxonomy" id="49896"/>
    <lineage>
        <taxon>Bacteria</taxon>
        <taxon>Thermotogati</taxon>
        <taxon>Synergistota</taxon>
        <taxon>Synergistia</taxon>
        <taxon>Synergistales</taxon>
        <taxon>Acetomicrobiaceae</taxon>
        <taxon>Acetomicrobium</taxon>
    </lineage>
</organism>
<comment type="caution">
    <text evidence="1">The sequence shown here is derived from an EMBL/GenBank/DDBJ whole genome shotgun (WGS) entry which is preliminary data.</text>
</comment>
<reference evidence="1 2" key="1">
    <citation type="submission" date="2016-11" db="EMBL/GenBank/DDBJ databases">
        <authorList>
            <person name="Varghese N."/>
            <person name="Submissions S."/>
        </authorList>
    </citation>
    <scope>NUCLEOTIDE SEQUENCE [LARGE SCALE GENOMIC DNA]</scope>
    <source>
        <strain evidence="1 2">DSM 20664</strain>
    </source>
</reference>
<name>A0ABY1JFF4_9BACT</name>
<protein>
    <submittedName>
        <fullName evidence="1">Uncharacterized protein</fullName>
    </submittedName>
</protein>
<proteinExistence type="predicted"/>
<gene>
    <name evidence="1" type="ORF">SAMN05444368_1921</name>
</gene>
<evidence type="ECO:0000313" key="2">
    <source>
        <dbReference type="Proteomes" id="UP000185093"/>
    </source>
</evidence>
<dbReference type="RefSeq" id="WP_074200053.1">
    <property type="nucleotide sequence ID" value="NZ_FSQZ01000001.1"/>
</dbReference>
<accession>A0ABY1JFF4</accession>